<gene>
    <name evidence="7" type="primary">uspA</name>
    <name evidence="7" type="ORF">VQ7734_02069</name>
</gene>
<feature type="domain" description="UspA" evidence="6">
    <location>
        <begin position="3"/>
        <end position="138"/>
    </location>
</feature>
<keyword evidence="4 5" id="KW-0963">Cytoplasm</keyword>
<dbReference type="CDD" id="cd23657">
    <property type="entry name" value="USP-A-like"/>
    <property type="match status" value="1"/>
</dbReference>
<name>A0A1M7YUF5_9VIBR</name>
<reference evidence="8" key="1">
    <citation type="submission" date="2016-12" db="EMBL/GenBank/DDBJ databases">
        <authorList>
            <person name="Rodrigo-Torres L."/>
            <person name="Arahal R.D."/>
            <person name="Lucena T."/>
        </authorList>
    </citation>
    <scope>NUCLEOTIDE SEQUENCE [LARGE SCALE GENOMIC DNA]</scope>
</reference>
<dbReference type="InterPro" id="IPR014729">
    <property type="entry name" value="Rossmann-like_a/b/a_fold"/>
</dbReference>
<dbReference type="AlphaFoldDB" id="A0A1M7YUF5"/>
<evidence type="ECO:0000313" key="8">
    <source>
        <dbReference type="Proteomes" id="UP000184600"/>
    </source>
</evidence>
<sequence>MTYKHILVTVDLSEESRILIDKASALAKALDARLSFIHIDVNYAELYTGLIDVNLNETRHFSMENSRKHLQELSEYADYPVSHTLVGSGDLGHEICETISEFEIDLVVCGHHQDFWSKLLSSTKMLINCSPVDMLVIPLKED</sequence>
<comment type="similarity">
    <text evidence="2 5">Belongs to the universal stress protein A family.</text>
</comment>
<accession>A0A1M7YUF5</accession>
<dbReference type="OrthoDB" id="9792500at2"/>
<evidence type="ECO:0000256" key="1">
    <source>
        <dbReference type="ARBA" id="ARBA00004496"/>
    </source>
</evidence>
<evidence type="ECO:0000256" key="2">
    <source>
        <dbReference type="ARBA" id="ARBA00008791"/>
    </source>
</evidence>
<evidence type="ECO:0000256" key="3">
    <source>
        <dbReference type="ARBA" id="ARBA00011738"/>
    </source>
</evidence>
<dbReference type="EMBL" id="FRFG01000023">
    <property type="protein sequence ID" value="SHO56300.1"/>
    <property type="molecule type" value="Genomic_DNA"/>
</dbReference>
<dbReference type="Pfam" id="PF00582">
    <property type="entry name" value="Usp"/>
    <property type="match status" value="1"/>
</dbReference>
<dbReference type="PANTHER" id="PTHR46268:SF23">
    <property type="entry name" value="UNIVERSAL STRESS PROTEIN A-RELATED"/>
    <property type="match status" value="1"/>
</dbReference>
<evidence type="ECO:0000256" key="4">
    <source>
        <dbReference type="ARBA" id="ARBA00022490"/>
    </source>
</evidence>
<dbReference type="RefSeq" id="WP_073582136.1">
    <property type="nucleotide sequence ID" value="NZ_AP024897.1"/>
</dbReference>
<dbReference type="PIRSF" id="PIRSF006276">
    <property type="entry name" value="UspA"/>
    <property type="match status" value="1"/>
</dbReference>
<dbReference type="SUPFAM" id="SSF52402">
    <property type="entry name" value="Adenine nucleotide alpha hydrolases-like"/>
    <property type="match status" value="1"/>
</dbReference>
<dbReference type="PANTHER" id="PTHR46268">
    <property type="entry name" value="STRESS RESPONSE PROTEIN NHAX"/>
    <property type="match status" value="1"/>
</dbReference>
<dbReference type="STRING" id="1117707.VQ7734_02069"/>
<dbReference type="GO" id="GO:0005737">
    <property type="term" value="C:cytoplasm"/>
    <property type="evidence" value="ECO:0007669"/>
    <property type="project" value="UniProtKB-SubCell"/>
</dbReference>
<dbReference type="InterPro" id="IPR006016">
    <property type="entry name" value="UspA"/>
</dbReference>
<evidence type="ECO:0000256" key="5">
    <source>
        <dbReference type="PIRNR" id="PIRNR006276"/>
    </source>
</evidence>
<proteinExistence type="inferred from homology"/>
<evidence type="ECO:0000259" key="6">
    <source>
        <dbReference type="Pfam" id="PF00582"/>
    </source>
</evidence>
<comment type="subcellular location">
    <subcellularLocation>
        <location evidence="1 5">Cytoplasm</location>
    </subcellularLocation>
</comment>
<comment type="subunit">
    <text evidence="3">Homodimer.</text>
</comment>
<evidence type="ECO:0000313" key="7">
    <source>
        <dbReference type="EMBL" id="SHO56300.1"/>
    </source>
</evidence>
<organism evidence="7 8">
    <name type="scientific">Vibrio quintilis</name>
    <dbReference type="NCBI Taxonomy" id="1117707"/>
    <lineage>
        <taxon>Bacteria</taxon>
        <taxon>Pseudomonadati</taxon>
        <taxon>Pseudomonadota</taxon>
        <taxon>Gammaproteobacteria</taxon>
        <taxon>Vibrionales</taxon>
        <taxon>Vibrionaceae</taxon>
        <taxon>Vibrio</taxon>
    </lineage>
</organism>
<dbReference type="Proteomes" id="UP000184600">
    <property type="component" value="Unassembled WGS sequence"/>
</dbReference>
<dbReference type="InterPro" id="IPR006015">
    <property type="entry name" value="Universal_stress_UspA"/>
</dbReference>
<dbReference type="Gene3D" id="3.40.50.620">
    <property type="entry name" value="HUPs"/>
    <property type="match status" value="1"/>
</dbReference>
<keyword evidence="8" id="KW-1185">Reference proteome</keyword>
<protein>
    <recommendedName>
        <fullName evidence="5">Universal stress protein</fullName>
    </recommendedName>
</protein>